<accession>A0A2T4KJC4</accession>
<comment type="caution">
    <text evidence="1">The sequence shown here is derived from an EMBL/GenBank/DDBJ whole genome shotgun (WGS) entry which is preliminary data.</text>
</comment>
<evidence type="ECO:0000313" key="2">
    <source>
        <dbReference type="Proteomes" id="UP000242547"/>
    </source>
</evidence>
<proteinExistence type="predicted"/>
<name>A0A2T4KJC4_9STAP</name>
<organism evidence="1 2">
    <name type="scientific">Staphylococcus devriesei</name>
    <dbReference type="NCBI Taxonomy" id="586733"/>
    <lineage>
        <taxon>Bacteria</taxon>
        <taxon>Bacillati</taxon>
        <taxon>Bacillota</taxon>
        <taxon>Bacilli</taxon>
        <taxon>Bacillales</taxon>
        <taxon>Staphylococcaceae</taxon>
        <taxon>Staphylococcus</taxon>
    </lineage>
</organism>
<dbReference type="RefSeq" id="WP_107505786.1">
    <property type="nucleotide sequence ID" value="NZ_PYZL01000011.1"/>
</dbReference>
<evidence type="ECO:0000313" key="1">
    <source>
        <dbReference type="EMBL" id="PTE74136.1"/>
    </source>
</evidence>
<gene>
    <name evidence="1" type="ORF">BUY44_03055</name>
</gene>
<dbReference type="Proteomes" id="UP000242547">
    <property type="component" value="Unassembled WGS sequence"/>
</dbReference>
<protein>
    <submittedName>
        <fullName evidence="1">Phage tail family protein</fullName>
    </submittedName>
</protein>
<dbReference type="AlphaFoldDB" id="A0A2T4KJC4"/>
<reference evidence="1 2" key="1">
    <citation type="journal article" date="2016" name="Front. Microbiol.">
        <title>Comprehensive Phylogenetic Analysis of Bovine Non-aureus Staphylococci Species Based on Whole-Genome Sequencing.</title>
        <authorList>
            <person name="Naushad S."/>
            <person name="Barkema H.W."/>
            <person name="Luby C."/>
            <person name="Condas L.A."/>
            <person name="Nobrega D.B."/>
            <person name="Carson D.A."/>
            <person name="De Buck J."/>
        </authorList>
    </citation>
    <scope>NUCLEOTIDE SEQUENCE [LARGE SCALE GENOMIC DNA]</scope>
    <source>
        <strain evidence="1 2">SNUC 761</strain>
    </source>
</reference>
<sequence>MAVGFKLYDPNMNELKFPVGVKPLDFLVSSIEKERYTETIKGIPGTIDYGFDYKERSDCSLTFFLRHYHGEHDYLLLESEINAFLDSQPFFYVSRNNLPTRVLKVTIDSSYKTERILGSMYATVEVPVTIIGLPFWRTKYTTQDIETKGFEATAEQFGLADGLNIDYPKYTFTENKFTVWNGGNVILDPRNMPLKIKLKHLVTDGKFKLTNKTTGETFEYYAPRTGNTVDLDGVQAFVGYQANRLRETNRKYISIVPGINEIEYSGGTMADIQFNFPFYYK</sequence>
<dbReference type="EMBL" id="PYZL01000011">
    <property type="protein sequence ID" value="PTE74136.1"/>
    <property type="molecule type" value="Genomic_DNA"/>
</dbReference>